<dbReference type="SUPFAM" id="SSF56112">
    <property type="entry name" value="Protein kinase-like (PK-like)"/>
    <property type="match status" value="1"/>
</dbReference>
<dbReference type="AlphaFoldDB" id="A0A9P4U1I1"/>
<dbReference type="SMART" id="SM00220">
    <property type="entry name" value="S_TKc"/>
    <property type="match status" value="1"/>
</dbReference>
<keyword evidence="1" id="KW-0723">Serine/threonine-protein kinase</keyword>
<feature type="compositionally biased region" description="Basic and acidic residues" evidence="6">
    <location>
        <begin position="356"/>
        <end position="369"/>
    </location>
</feature>
<dbReference type="InterPro" id="IPR050117">
    <property type="entry name" value="MAPK"/>
</dbReference>
<keyword evidence="8" id="KW-0808">Transferase</keyword>
<evidence type="ECO:0000313" key="9">
    <source>
        <dbReference type="Proteomes" id="UP000800235"/>
    </source>
</evidence>
<dbReference type="PROSITE" id="PS00108">
    <property type="entry name" value="PROTEIN_KINASE_ST"/>
    <property type="match status" value="1"/>
</dbReference>
<dbReference type="GO" id="GO:0004707">
    <property type="term" value="F:MAP kinase activity"/>
    <property type="evidence" value="ECO:0007669"/>
    <property type="project" value="UniProtKB-EC"/>
</dbReference>
<dbReference type="PROSITE" id="PS50011">
    <property type="entry name" value="PROTEIN_KINASE_DOM"/>
    <property type="match status" value="1"/>
</dbReference>
<dbReference type="OrthoDB" id="5979581at2759"/>
<keyword evidence="2" id="KW-0547">Nucleotide-binding</keyword>
<comment type="caution">
    <text evidence="8">The sequence shown here is derived from an EMBL/GenBank/DDBJ whole genome shotgun (WGS) entry which is preliminary data.</text>
</comment>
<feature type="region of interest" description="Disordered" evidence="6">
    <location>
        <begin position="1"/>
        <end position="38"/>
    </location>
</feature>
<evidence type="ECO:0000259" key="7">
    <source>
        <dbReference type="PROSITE" id="PS50011"/>
    </source>
</evidence>
<dbReference type="PANTHER" id="PTHR24055">
    <property type="entry name" value="MITOGEN-ACTIVATED PROTEIN KINASE"/>
    <property type="match status" value="1"/>
</dbReference>
<dbReference type="InterPro" id="IPR011009">
    <property type="entry name" value="Kinase-like_dom_sf"/>
</dbReference>
<proteinExistence type="predicted"/>
<keyword evidence="3" id="KW-0067">ATP-binding</keyword>
<dbReference type="GO" id="GO:0005524">
    <property type="term" value="F:ATP binding"/>
    <property type="evidence" value="ECO:0007669"/>
    <property type="project" value="UniProtKB-KW"/>
</dbReference>
<evidence type="ECO:0000256" key="1">
    <source>
        <dbReference type="ARBA" id="ARBA00022527"/>
    </source>
</evidence>
<dbReference type="InterPro" id="IPR008271">
    <property type="entry name" value="Ser/Thr_kinase_AS"/>
</dbReference>
<comment type="catalytic activity">
    <reaction evidence="4">
        <text>L-threonyl-[protein] + ATP = O-phospho-L-threonyl-[protein] + ADP + H(+)</text>
        <dbReference type="Rhea" id="RHEA:46608"/>
        <dbReference type="Rhea" id="RHEA-COMP:11060"/>
        <dbReference type="Rhea" id="RHEA-COMP:11605"/>
        <dbReference type="ChEBI" id="CHEBI:15378"/>
        <dbReference type="ChEBI" id="CHEBI:30013"/>
        <dbReference type="ChEBI" id="CHEBI:30616"/>
        <dbReference type="ChEBI" id="CHEBI:61977"/>
        <dbReference type="ChEBI" id="CHEBI:456216"/>
        <dbReference type="EC" id="2.7.11.24"/>
    </reaction>
    <physiologicalReaction direction="left-to-right" evidence="4">
        <dbReference type="Rhea" id="RHEA:46609"/>
    </physiologicalReaction>
</comment>
<evidence type="ECO:0000256" key="4">
    <source>
        <dbReference type="ARBA" id="ARBA00047919"/>
    </source>
</evidence>
<gene>
    <name evidence="8" type="ORF">EJ08DRAFT_41531</name>
</gene>
<reference evidence="8" key="1">
    <citation type="journal article" date="2020" name="Stud. Mycol.">
        <title>101 Dothideomycetes genomes: a test case for predicting lifestyles and emergence of pathogens.</title>
        <authorList>
            <person name="Haridas S."/>
            <person name="Albert R."/>
            <person name="Binder M."/>
            <person name="Bloem J."/>
            <person name="Labutti K."/>
            <person name="Salamov A."/>
            <person name="Andreopoulos B."/>
            <person name="Baker S."/>
            <person name="Barry K."/>
            <person name="Bills G."/>
            <person name="Bluhm B."/>
            <person name="Cannon C."/>
            <person name="Castanera R."/>
            <person name="Culley D."/>
            <person name="Daum C."/>
            <person name="Ezra D."/>
            <person name="Gonzalez J."/>
            <person name="Henrissat B."/>
            <person name="Kuo A."/>
            <person name="Liang C."/>
            <person name="Lipzen A."/>
            <person name="Lutzoni F."/>
            <person name="Magnuson J."/>
            <person name="Mondo S."/>
            <person name="Nolan M."/>
            <person name="Ohm R."/>
            <person name="Pangilinan J."/>
            <person name="Park H.-J."/>
            <person name="Ramirez L."/>
            <person name="Alfaro M."/>
            <person name="Sun H."/>
            <person name="Tritt A."/>
            <person name="Yoshinaga Y."/>
            <person name="Zwiers L.-H."/>
            <person name="Turgeon B."/>
            <person name="Goodwin S."/>
            <person name="Spatafora J."/>
            <person name="Crous P."/>
            <person name="Grigoriev I."/>
        </authorList>
    </citation>
    <scope>NUCLEOTIDE SEQUENCE</scope>
    <source>
        <strain evidence="8">CBS 130266</strain>
    </source>
</reference>
<evidence type="ECO:0000256" key="3">
    <source>
        <dbReference type="ARBA" id="ARBA00022840"/>
    </source>
</evidence>
<protein>
    <submittedName>
        <fullName evidence="8">Kinase-like protein</fullName>
    </submittedName>
</protein>
<dbReference type="Pfam" id="PF00069">
    <property type="entry name" value="Pkinase"/>
    <property type="match status" value="1"/>
</dbReference>
<accession>A0A9P4U1I1</accession>
<feature type="region of interest" description="Disordered" evidence="6">
    <location>
        <begin position="356"/>
        <end position="409"/>
    </location>
</feature>
<organism evidence="8 9">
    <name type="scientific">Tothia fuscella</name>
    <dbReference type="NCBI Taxonomy" id="1048955"/>
    <lineage>
        <taxon>Eukaryota</taxon>
        <taxon>Fungi</taxon>
        <taxon>Dikarya</taxon>
        <taxon>Ascomycota</taxon>
        <taxon>Pezizomycotina</taxon>
        <taxon>Dothideomycetes</taxon>
        <taxon>Pleosporomycetidae</taxon>
        <taxon>Venturiales</taxon>
        <taxon>Cylindrosympodiaceae</taxon>
        <taxon>Tothia</taxon>
    </lineage>
</organism>
<evidence type="ECO:0000256" key="6">
    <source>
        <dbReference type="SAM" id="MobiDB-lite"/>
    </source>
</evidence>
<keyword evidence="9" id="KW-1185">Reference proteome</keyword>
<dbReference type="EMBL" id="MU007019">
    <property type="protein sequence ID" value="KAF2433850.1"/>
    <property type="molecule type" value="Genomic_DNA"/>
</dbReference>
<name>A0A9P4U1I1_9PEZI</name>
<dbReference type="InterPro" id="IPR000719">
    <property type="entry name" value="Prot_kinase_dom"/>
</dbReference>
<feature type="domain" description="Protein kinase" evidence="7">
    <location>
        <begin position="26"/>
        <end position="346"/>
    </location>
</feature>
<evidence type="ECO:0000313" key="8">
    <source>
        <dbReference type="EMBL" id="KAF2433850.1"/>
    </source>
</evidence>
<sequence>MAEITPMRPGQYHTSEKGNSYLTVNALGPPDEATGTPSNVWTAVDAETHEEVFIIKQPSPSDDETKGYPLFTSEMIMHELFKDCPYIRKQVDRIPPDAPALSRTSSEFGVVGHVGGGEVDPPRLVLEPTETTLSRVRTERPLSDGEIEILMRGVLLGLGEIHKRGLVYADLKMDNILVNGFRGSVEETARVFLLEAKLGDLGIVMPPMYGKVQPISYRAPEVYFKSLVTPAADIWSWGVIYCQLLEAQVEHDKDGMHDNLHGSTVALAEDLVKQALSEEFDLANVEYYQDCNLPKSEFQRVKNSWADNLLKKGVSRSGVEFLTWVLNPDPERRPNAAQILGQTSWVVRSPAIPKEATEATKIDTKDLKPPPKSTSYFPAFFGSSQNPSRKSSEGGVSSPPKTRETGLWNPIQNWLKF</sequence>
<comment type="catalytic activity">
    <reaction evidence="5">
        <text>L-seryl-[protein] + ATP = O-phospho-L-seryl-[protein] + ADP + H(+)</text>
        <dbReference type="Rhea" id="RHEA:17989"/>
        <dbReference type="Rhea" id="RHEA-COMP:9863"/>
        <dbReference type="Rhea" id="RHEA-COMP:11604"/>
        <dbReference type="ChEBI" id="CHEBI:15378"/>
        <dbReference type="ChEBI" id="CHEBI:29999"/>
        <dbReference type="ChEBI" id="CHEBI:30616"/>
        <dbReference type="ChEBI" id="CHEBI:83421"/>
        <dbReference type="ChEBI" id="CHEBI:456216"/>
        <dbReference type="EC" id="2.7.11.24"/>
    </reaction>
    <physiologicalReaction direction="left-to-right" evidence="5">
        <dbReference type="Rhea" id="RHEA:17990"/>
    </physiologicalReaction>
</comment>
<dbReference type="Proteomes" id="UP000800235">
    <property type="component" value="Unassembled WGS sequence"/>
</dbReference>
<evidence type="ECO:0000256" key="2">
    <source>
        <dbReference type="ARBA" id="ARBA00022741"/>
    </source>
</evidence>
<evidence type="ECO:0000256" key="5">
    <source>
        <dbReference type="ARBA" id="ARBA00048130"/>
    </source>
</evidence>
<keyword evidence="8" id="KW-0418">Kinase</keyword>
<dbReference type="Gene3D" id="1.10.510.10">
    <property type="entry name" value="Transferase(Phosphotransferase) domain 1"/>
    <property type="match status" value="1"/>
</dbReference>